<dbReference type="EMBL" id="JAZGQO010000001">
    <property type="protein sequence ID" value="KAK6194850.1"/>
    <property type="molecule type" value="Genomic_DNA"/>
</dbReference>
<evidence type="ECO:0000313" key="4">
    <source>
        <dbReference type="EMBL" id="KAK6194850.1"/>
    </source>
</evidence>
<feature type="compositionally biased region" description="Basic residues" evidence="1">
    <location>
        <begin position="377"/>
        <end position="389"/>
    </location>
</feature>
<dbReference type="Proteomes" id="UP001347796">
    <property type="component" value="Unassembled WGS sequence"/>
</dbReference>
<protein>
    <recommendedName>
        <fullName evidence="3">Chitin-binding type-2 domain-containing protein</fullName>
    </recommendedName>
</protein>
<evidence type="ECO:0000256" key="1">
    <source>
        <dbReference type="SAM" id="MobiDB-lite"/>
    </source>
</evidence>
<name>A0AAN8KAD8_PATCE</name>
<dbReference type="GO" id="GO:0005576">
    <property type="term" value="C:extracellular region"/>
    <property type="evidence" value="ECO:0007669"/>
    <property type="project" value="InterPro"/>
</dbReference>
<dbReference type="PROSITE" id="PS50940">
    <property type="entry name" value="CHIT_BIND_II"/>
    <property type="match status" value="1"/>
</dbReference>
<feature type="domain" description="Chitin-binding type-2" evidence="3">
    <location>
        <begin position="43"/>
        <end position="104"/>
    </location>
</feature>
<keyword evidence="5" id="KW-1185">Reference proteome</keyword>
<evidence type="ECO:0000259" key="3">
    <source>
        <dbReference type="PROSITE" id="PS50940"/>
    </source>
</evidence>
<proteinExistence type="predicted"/>
<dbReference type="SMART" id="SM00494">
    <property type="entry name" value="ChtBD2"/>
    <property type="match status" value="1"/>
</dbReference>
<accession>A0AAN8KAD8</accession>
<organism evidence="4 5">
    <name type="scientific">Patella caerulea</name>
    <name type="common">Rayed Mediterranean limpet</name>
    <dbReference type="NCBI Taxonomy" id="87958"/>
    <lineage>
        <taxon>Eukaryota</taxon>
        <taxon>Metazoa</taxon>
        <taxon>Spiralia</taxon>
        <taxon>Lophotrochozoa</taxon>
        <taxon>Mollusca</taxon>
        <taxon>Gastropoda</taxon>
        <taxon>Patellogastropoda</taxon>
        <taxon>Patelloidea</taxon>
        <taxon>Patellidae</taxon>
        <taxon>Patella</taxon>
    </lineage>
</organism>
<evidence type="ECO:0000256" key="2">
    <source>
        <dbReference type="SAM" id="SignalP"/>
    </source>
</evidence>
<feature type="chain" id="PRO_5042985968" description="Chitin-binding type-2 domain-containing protein" evidence="2">
    <location>
        <begin position="32"/>
        <end position="522"/>
    </location>
</feature>
<evidence type="ECO:0000313" key="5">
    <source>
        <dbReference type="Proteomes" id="UP001347796"/>
    </source>
</evidence>
<feature type="region of interest" description="Disordered" evidence="1">
    <location>
        <begin position="216"/>
        <end position="300"/>
    </location>
</feature>
<reference evidence="4 5" key="1">
    <citation type="submission" date="2024-01" db="EMBL/GenBank/DDBJ databases">
        <title>The genome of the rayed Mediterranean limpet Patella caerulea (Linnaeus, 1758).</title>
        <authorList>
            <person name="Anh-Thu Weber A."/>
            <person name="Halstead-Nussloch G."/>
        </authorList>
    </citation>
    <scope>NUCLEOTIDE SEQUENCE [LARGE SCALE GENOMIC DNA]</scope>
    <source>
        <strain evidence="4">AATW-2023a</strain>
        <tissue evidence="4">Whole specimen</tissue>
    </source>
</reference>
<gene>
    <name evidence="4" type="ORF">SNE40_000390</name>
</gene>
<keyword evidence="2" id="KW-0732">Signal</keyword>
<dbReference type="Gene3D" id="2.170.140.10">
    <property type="entry name" value="Chitin binding domain"/>
    <property type="match status" value="1"/>
</dbReference>
<comment type="caution">
    <text evidence="4">The sequence shown here is derived from an EMBL/GenBank/DDBJ whole genome shotgun (WGS) entry which is preliminary data.</text>
</comment>
<dbReference type="InterPro" id="IPR002557">
    <property type="entry name" value="Chitin-bd_dom"/>
</dbReference>
<feature type="region of interest" description="Disordered" evidence="1">
    <location>
        <begin position="368"/>
        <end position="415"/>
    </location>
</feature>
<dbReference type="AlphaFoldDB" id="A0AAN8KAD8"/>
<feature type="compositionally biased region" description="Low complexity" evidence="1">
    <location>
        <begin position="390"/>
        <end position="415"/>
    </location>
</feature>
<feature type="signal peptide" evidence="2">
    <location>
        <begin position="1"/>
        <end position="31"/>
    </location>
</feature>
<sequence>MAIKTLCRFSSAFNLIVLWTVLIEFNNQIFAMEEVSLYKHPLRMPCRFPVKRQTYVRDPLDCSIFYTCYGNRYWRMTCTTPHTIWSLKYKVCVWQNTVFDDCNYVNTNTTSPAPPKDNLKPIDFDTSNELEIKPEPWEKTTRHWVTWRTGTTVQPYTPWVPFSTSTQTPPKLSTTTAITSRTTKMLKHVKPVVVIERKTPQPKFTWRTIQDKTSTSKKLLKTVSRNPFRLRSPSTSRPTTPRPKRKTTKATTTSSKTTDRLTSRPTTSRRPTTVRTTPRPTTPRPTTKTTNRPTTKITTTKAPARFTWDPNFWKQLTKKPFRATTRKPFWNIITKRPVIWIPRRTKPVVTEKPTRATIRIPIEWQRLNESPFTQKPTPRKTTKRPKIVTRKSSTPRPPSTTKRPTKTTTTPTTTRRKVTWLPRTTWRPTTRILTTPSTTTSTTTAITTTLATTRDVTSPRIVERNTEILLRSDTPITVPTAPEAPSTSISIDELTTLEEEIANSRNSGTCLNSLDSNYLFIF</sequence>
<feature type="compositionally biased region" description="Low complexity" evidence="1">
    <location>
        <begin position="263"/>
        <end position="300"/>
    </location>
</feature>
<dbReference type="InterPro" id="IPR036508">
    <property type="entry name" value="Chitin-bd_dom_sf"/>
</dbReference>
<dbReference type="GO" id="GO:0008061">
    <property type="term" value="F:chitin binding"/>
    <property type="evidence" value="ECO:0007669"/>
    <property type="project" value="InterPro"/>
</dbReference>
<dbReference type="SUPFAM" id="SSF57625">
    <property type="entry name" value="Invertebrate chitin-binding proteins"/>
    <property type="match status" value="1"/>
</dbReference>